<evidence type="ECO:0000313" key="9">
    <source>
        <dbReference type="Proteomes" id="UP000012073"/>
    </source>
</evidence>
<evidence type="ECO:0000256" key="4">
    <source>
        <dbReference type="ARBA" id="ARBA00023128"/>
    </source>
</evidence>
<evidence type="ECO:0000256" key="6">
    <source>
        <dbReference type="ARBA" id="ARBA00035289"/>
    </source>
</evidence>
<protein>
    <recommendedName>
        <fullName evidence="6">Large ribosomal subunit protein uL29m</fullName>
    </recommendedName>
</protein>
<comment type="subcellular location">
    <subcellularLocation>
        <location evidence="1">Mitochondrion</location>
    </subcellularLocation>
</comment>
<sequence>MRGTFALRARQVMSCRRRLLATRPEQPARPLDSQKGVMQFIDGEGGAGASRNGRAWRTSELRLKSYDDLHRLWFILLKERNILLTEKEWCRSHGRHWVNGQSNLYKVKRSMARIKGVVGERLRAFRAKKGRDAMVKESDAPRGLADALGEPTAHGPEGVVTRTP</sequence>
<dbReference type="Pfam" id="PF06984">
    <property type="entry name" value="MRP-L47"/>
    <property type="match status" value="1"/>
</dbReference>
<evidence type="ECO:0000256" key="7">
    <source>
        <dbReference type="SAM" id="MobiDB-lite"/>
    </source>
</evidence>
<dbReference type="SUPFAM" id="SSF46561">
    <property type="entry name" value="Ribosomal protein L29 (L29p)"/>
    <property type="match status" value="1"/>
</dbReference>
<dbReference type="Proteomes" id="UP000012073">
    <property type="component" value="Unassembled WGS sequence"/>
</dbReference>
<evidence type="ECO:0000313" key="8">
    <source>
        <dbReference type="EMBL" id="CDF41250.1"/>
    </source>
</evidence>
<reference evidence="9" key="1">
    <citation type="journal article" date="2013" name="Proc. Natl. Acad. Sci. U.S.A.">
        <title>Genome structure and metabolic features in the red seaweed Chondrus crispus shed light on evolution of the Archaeplastida.</title>
        <authorList>
            <person name="Collen J."/>
            <person name="Porcel B."/>
            <person name="Carre W."/>
            <person name="Ball S.G."/>
            <person name="Chaparro C."/>
            <person name="Tonon T."/>
            <person name="Barbeyron T."/>
            <person name="Michel G."/>
            <person name="Noel B."/>
            <person name="Valentin K."/>
            <person name="Elias M."/>
            <person name="Artiguenave F."/>
            <person name="Arun A."/>
            <person name="Aury J.M."/>
            <person name="Barbosa-Neto J.F."/>
            <person name="Bothwell J.H."/>
            <person name="Bouget F.Y."/>
            <person name="Brillet L."/>
            <person name="Cabello-Hurtado F."/>
            <person name="Capella-Gutierrez S."/>
            <person name="Charrier B."/>
            <person name="Cladiere L."/>
            <person name="Cock J.M."/>
            <person name="Coelho S.M."/>
            <person name="Colleoni C."/>
            <person name="Czjzek M."/>
            <person name="Da Silva C."/>
            <person name="Delage L."/>
            <person name="Denoeud F."/>
            <person name="Deschamps P."/>
            <person name="Dittami S.M."/>
            <person name="Gabaldon T."/>
            <person name="Gachon C.M."/>
            <person name="Groisillier A."/>
            <person name="Herve C."/>
            <person name="Jabbari K."/>
            <person name="Katinka M."/>
            <person name="Kloareg B."/>
            <person name="Kowalczyk N."/>
            <person name="Labadie K."/>
            <person name="Leblanc C."/>
            <person name="Lopez P.J."/>
            <person name="McLachlan D.H."/>
            <person name="Meslet-Cladiere L."/>
            <person name="Moustafa A."/>
            <person name="Nehr Z."/>
            <person name="Nyvall Collen P."/>
            <person name="Panaud O."/>
            <person name="Partensky F."/>
            <person name="Poulain J."/>
            <person name="Rensing S.A."/>
            <person name="Rousvoal S."/>
            <person name="Samson G."/>
            <person name="Symeonidi A."/>
            <person name="Weissenbach J."/>
            <person name="Zambounis A."/>
            <person name="Wincker P."/>
            <person name="Boyen C."/>
        </authorList>
    </citation>
    <scope>NUCLEOTIDE SEQUENCE [LARGE SCALE GENOMIC DNA]</scope>
    <source>
        <strain evidence="9">cv. Stackhouse</strain>
    </source>
</reference>
<organism evidence="8 9">
    <name type="scientific">Chondrus crispus</name>
    <name type="common">Carrageen Irish moss</name>
    <name type="synonym">Polymorpha crispa</name>
    <dbReference type="NCBI Taxonomy" id="2769"/>
    <lineage>
        <taxon>Eukaryota</taxon>
        <taxon>Rhodophyta</taxon>
        <taxon>Florideophyceae</taxon>
        <taxon>Rhodymeniophycidae</taxon>
        <taxon>Gigartinales</taxon>
        <taxon>Gigartinaceae</taxon>
        <taxon>Chondrus</taxon>
    </lineage>
</organism>
<dbReference type="GO" id="GO:0032543">
    <property type="term" value="P:mitochondrial translation"/>
    <property type="evidence" value="ECO:0007669"/>
    <property type="project" value="TreeGrafter"/>
</dbReference>
<dbReference type="OrthoDB" id="270763at2759"/>
<dbReference type="RefSeq" id="XP_005711544.1">
    <property type="nucleotide sequence ID" value="XM_005711487.1"/>
</dbReference>
<keyword evidence="4" id="KW-0496">Mitochondrion</keyword>
<name>R7QV70_CHOCR</name>
<dbReference type="KEGG" id="ccp:CHC_T00007775001"/>
<dbReference type="Gramene" id="CDF41250">
    <property type="protein sequence ID" value="CDF41250"/>
    <property type="gene ID" value="CHC_T00007775001"/>
</dbReference>
<dbReference type="GO" id="GO:0003735">
    <property type="term" value="F:structural constituent of ribosome"/>
    <property type="evidence" value="ECO:0007669"/>
    <property type="project" value="InterPro"/>
</dbReference>
<accession>R7QV70</accession>
<evidence type="ECO:0000256" key="5">
    <source>
        <dbReference type="ARBA" id="ARBA00023274"/>
    </source>
</evidence>
<dbReference type="GeneID" id="17319259"/>
<dbReference type="PhylomeDB" id="R7QV70"/>
<dbReference type="InterPro" id="IPR038340">
    <property type="entry name" value="MRP-L47_sf"/>
</dbReference>
<proteinExistence type="inferred from homology"/>
<evidence type="ECO:0000256" key="1">
    <source>
        <dbReference type="ARBA" id="ARBA00004173"/>
    </source>
</evidence>
<dbReference type="PANTHER" id="PTHR21183">
    <property type="entry name" value="RIBOSOMAL PROTEIN L47, MITOCHONDRIAL-RELATED"/>
    <property type="match status" value="1"/>
</dbReference>
<comment type="similarity">
    <text evidence="2">Belongs to the universal ribosomal protein uL29 family.</text>
</comment>
<dbReference type="GO" id="GO:0005762">
    <property type="term" value="C:mitochondrial large ribosomal subunit"/>
    <property type="evidence" value="ECO:0007669"/>
    <property type="project" value="TreeGrafter"/>
</dbReference>
<keyword evidence="5" id="KW-0687">Ribonucleoprotein</keyword>
<dbReference type="Gene3D" id="6.10.330.20">
    <property type="match status" value="1"/>
</dbReference>
<keyword evidence="9" id="KW-1185">Reference proteome</keyword>
<keyword evidence="3" id="KW-0689">Ribosomal protein</keyword>
<dbReference type="PANTHER" id="PTHR21183:SF18">
    <property type="entry name" value="LARGE RIBOSOMAL SUBUNIT PROTEIN UL29M"/>
    <property type="match status" value="1"/>
</dbReference>
<evidence type="ECO:0000256" key="3">
    <source>
        <dbReference type="ARBA" id="ARBA00022980"/>
    </source>
</evidence>
<dbReference type="InterPro" id="IPR010729">
    <property type="entry name" value="Ribosomal_uL29_mit"/>
</dbReference>
<gene>
    <name evidence="8" type="ORF">CHC_T00007775001</name>
</gene>
<feature type="region of interest" description="Disordered" evidence="7">
    <location>
        <begin position="133"/>
        <end position="164"/>
    </location>
</feature>
<dbReference type="STRING" id="2769.R7QV70"/>
<dbReference type="InterPro" id="IPR036049">
    <property type="entry name" value="Ribosomal_uL29_sf"/>
</dbReference>
<dbReference type="EMBL" id="HG002333">
    <property type="protein sequence ID" value="CDF41250.1"/>
    <property type="molecule type" value="Genomic_DNA"/>
</dbReference>
<evidence type="ECO:0000256" key="2">
    <source>
        <dbReference type="ARBA" id="ARBA00009254"/>
    </source>
</evidence>
<dbReference type="AlphaFoldDB" id="R7QV70"/>